<organism evidence="1 2">
    <name type="scientific">Caerostris extrusa</name>
    <name type="common">Bark spider</name>
    <name type="synonym">Caerostris bankana</name>
    <dbReference type="NCBI Taxonomy" id="172846"/>
    <lineage>
        <taxon>Eukaryota</taxon>
        <taxon>Metazoa</taxon>
        <taxon>Ecdysozoa</taxon>
        <taxon>Arthropoda</taxon>
        <taxon>Chelicerata</taxon>
        <taxon>Arachnida</taxon>
        <taxon>Araneae</taxon>
        <taxon>Araneomorphae</taxon>
        <taxon>Entelegynae</taxon>
        <taxon>Araneoidea</taxon>
        <taxon>Araneidae</taxon>
        <taxon>Caerostris</taxon>
    </lineage>
</organism>
<gene>
    <name evidence="1" type="ORF">CEXT_807421</name>
</gene>
<dbReference type="AlphaFoldDB" id="A0AAV4MYY6"/>
<evidence type="ECO:0000313" key="2">
    <source>
        <dbReference type="Proteomes" id="UP001054945"/>
    </source>
</evidence>
<name>A0AAV4MYY6_CAEEX</name>
<comment type="caution">
    <text evidence="1">The sequence shown here is derived from an EMBL/GenBank/DDBJ whole genome shotgun (WGS) entry which is preliminary data.</text>
</comment>
<evidence type="ECO:0000313" key="1">
    <source>
        <dbReference type="EMBL" id="GIX77641.1"/>
    </source>
</evidence>
<keyword evidence="2" id="KW-1185">Reference proteome</keyword>
<dbReference type="EMBL" id="BPLR01020345">
    <property type="protein sequence ID" value="GIX77641.1"/>
    <property type="molecule type" value="Genomic_DNA"/>
</dbReference>
<proteinExistence type="predicted"/>
<dbReference type="Proteomes" id="UP001054945">
    <property type="component" value="Unassembled WGS sequence"/>
</dbReference>
<protein>
    <submittedName>
        <fullName evidence="1">Uncharacterized protein</fullName>
    </submittedName>
</protein>
<reference evidence="1 2" key="1">
    <citation type="submission" date="2021-06" db="EMBL/GenBank/DDBJ databases">
        <title>Caerostris extrusa draft genome.</title>
        <authorList>
            <person name="Kono N."/>
            <person name="Arakawa K."/>
        </authorList>
    </citation>
    <scope>NUCLEOTIDE SEQUENCE [LARGE SCALE GENOMIC DNA]</scope>
</reference>
<accession>A0AAV4MYY6</accession>
<sequence length="77" mass="8947">MNSTHRYRLSLYASYCVSCTLLKINSTTFHWLLSCIELASTITVALTSKNGGRETRKEKYKNLQTWKKWILPLNPSH</sequence>
<dbReference type="PROSITE" id="PS51257">
    <property type="entry name" value="PROKAR_LIPOPROTEIN"/>
    <property type="match status" value="1"/>
</dbReference>